<reference evidence="7 8" key="1">
    <citation type="submission" date="2018-10" db="EMBL/GenBank/DDBJ databases">
        <title>Xanthobacter tagetidis genome sequencing and assembly.</title>
        <authorList>
            <person name="Maclea K.S."/>
            <person name="Goen A.E."/>
            <person name="Fatima S.A."/>
        </authorList>
    </citation>
    <scope>NUCLEOTIDE SEQUENCE [LARGE SCALE GENOMIC DNA]</scope>
    <source>
        <strain evidence="7 8">ATCC 700314</strain>
    </source>
</reference>
<evidence type="ECO:0000256" key="2">
    <source>
        <dbReference type="ARBA" id="ARBA00022692"/>
    </source>
</evidence>
<feature type="transmembrane region" description="Helical" evidence="5">
    <location>
        <begin position="159"/>
        <end position="179"/>
    </location>
</feature>
<dbReference type="Proteomes" id="UP000269692">
    <property type="component" value="Unassembled WGS sequence"/>
</dbReference>
<evidence type="ECO:0000256" key="4">
    <source>
        <dbReference type="ARBA" id="ARBA00023136"/>
    </source>
</evidence>
<proteinExistence type="predicted"/>
<keyword evidence="4 5" id="KW-0472">Membrane</keyword>
<keyword evidence="8" id="KW-1185">Reference proteome</keyword>
<comment type="subcellular location">
    <subcellularLocation>
        <location evidence="1">Membrane</location>
        <topology evidence="1">Multi-pass membrane protein</topology>
    </subcellularLocation>
</comment>
<feature type="transmembrane region" description="Helical" evidence="5">
    <location>
        <begin position="113"/>
        <end position="138"/>
    </location>
</feature>
<keyword evidence="3 5" id="KW-1133">Transmembrane helix</keyword>
<feature type="transmembrane region" description="Helical" evidence="5">
    <location>
        <begin position="76"/>
        <end position="93"/>
    </location>
</feature>
<gene>
    <name evidence="7" type="ORF">D9R14_02220</name>
</gene>
<evidence type="ECO:0000256" key="5">
    <source>
        <dbReference type="SAM" id="Phobius"/>
    </source>
</evidence>
<evidence type="ECO:0000256" key="3">
    <source>
        <dbReference type="ARBA" id="ARBA00022989"/>
    </source>
</evidence>
<dbReference type="OrthoDB" id="5293641at2"/>
<keyword evidence="2 5" id="KW-0812">Transmembrane</keyword>
<name>A0A3L7AMZ9_9HYPH</name>
<evidence type="ECO:0000313" key="8">
    <source>
        <dbReference type="Proteomes" id="UP000269692"/>
    </source>
</evidence>
<feature type="domain" description="NnrU" evidence="6">
    <location>
        <begin position="3"/>
        <end position="186"/>
    </location>
</feature>
<evidence type="ECO:0000259" key="6">
    <source>
        <dbReference type="Pfam" id="PF07298"/>
    </source>
</evidence>
<dbReference type="RefSeq" id="WP_121621643.1">
    <property type="nucleotide sequence ID" value="NZ_JACIIW010000004.1"/>
</dbReference>
<dbReference type="Pfam" id="PF07298">
    <property type="entry name" value="NnrU"/>
    <property type="match status" value="1"/>
</dbReference>
<organism evidence="7 8">
    <name type="scientific">Xanthobacter tagetidis</name>
    <dbReference type="NCBI Taxonomy" id="60216"/>
    <lineage>
        <taxon>Bacteria</taxon>
        <taxon>Pseudomonadati</taxon>
        <taxon>Pseudomonadota</taxon>
        <taxon>Alphaproteobacteria</taxon>
        <taxon>Hyphomicrobiales</taxon>
        <taxon>Xanthobacteraceae</taxon>
        <taxon>Xanthobacter</taxon>
    </lineage>
</organism>
<dbReference type="EMBL" id="RCTF01000001">
    <property type="protein sequence ID" value="RLP81829.1"/>
    <property type="molecule type" value="Genomic_DNA"/>
</dbReference>
<accession>A0A3L7AMZ9</accession>
<dbReference type="GO" id="GO:0016020">
    <property type="term" value="C:membrane"/>
    <property type="evidence" value="ECO:0007669"/>
    <property type="project" value="UniProtKB-SubCell"/>
</dbReference>
<sequence>MVMMLLGLALFVATHVVTSLRGLRSDLIARLGEGAYKGFYSLLAASGLLLTAYGYELWRAAGPALIWNPPHAMRHLAMLLLLLAAIAAVAAYVPSHIRAVLKHPLLVAVKTWALAHLLVNGDAASMVLFGVILAWAVYDRIALKKRGAPLPVAPKGWGGDALALGLGLVLFLALAYLFHPYIIGVPVMG</sequence>
<evidence type="ECO:0000313" key="7">
    <source>
        <dbReference type="EMBL" id="RLP81829.1"/>
    </source>
</evidence>
<evidence type="ECO:0000256" key="1">
    <source>
        <dbReference type="ARBA" id="ARBA00004141"/>
    </source>
</evidence>
<protein>
    <submittedName>
        <fullName evidence="7">NnrU family protein</fullName>
    </submittedName>
</protein>
<dbReference type="AlphaFoldDB" id="A0A3L7AMZ9"/>
<feature type="transmembrane region" description="Helical" evidence="5">
    <location>
        <begin position="38"/>
        <end position="55"/>
    </location>
</feature>
<dbReference type="InterPro" id="IPR009915">
    <property type="entry name" value="NnrU_dom"/>
</dbReference>
<comment type="caution">
    <text evidence="7">The sequence shown here is derived from an EMBL/GenBank/DDBJ whole genome shotgun (WGS) entry which is preliminary data.</text>
</comment>